<gene>
    <name evidence="2" type="ORF">C4D60_Mb09t19830</name>
</gene>
<comment type="caution">
    <text evidence="2">The sequence shown here is derived from an EMBL/GenBank/DDBJ whole genome shotgun (WGS) entry which is preliminary data.</text>
</comment>
<feature type="region of interest" description="Disordered" evidence="1">
    <location>
        <begin position="53"/>
        <end position="89"/>
    </location>
</feature>
<organism evidence="2 3">
    <name type="scientific">Musa balbisiana</name>
    <name type="common">Banana</name>
    <dbReference type="NCBI Taxonomy" id="52838"/>
    <lineage>
        <taxon>Eukaryota</taxon>
        <taxon>Viridiplantae</taxon>
        <taxon>Streptophyta</taxon>
        <taxon>Embryophyta</taxon>
        <taxon>Tracheophyta</taxon>
        <taxon>Spermatophyta</taxon>
        <taxon>Magnoliopsida</taxon>
        <taxon>Liliopsida</taxon>
        <taxon>Zingiberales</taxon>
        <taxon>Musaceae</taxon>
        <taxon>Musa</taxon>
    </lineage>
</organism>
<feature type="region of interest" description="Disordered" evidence="1">
    <location>
        <begin position="1"/>
        <end position="36"/>
    </location>
</feature>
<feature type="compositionally biased region" description="Acidic residues" evidence="1">
    <location>
        <begin position="70"/>
        <end position="81"/>
    </location>
</feature>
<evidence type="ECO:0000256" key="1">
    <source>
        <dbReference type="SAM" id="MobiDB-lite"/>
    </source>
</evidence>
<feature type="compositionally biased region" description="Basic residues" evidence="1">
    <location>
        <begin position="1"/>
        <end position="11"/>
    </location>
</feature>
<dbReference type="PANTHER" id="PTHR33416:SF14">
    <property type="entry name" value="OS06G0658500 PROTEIN"/>
    <property type="match status" value="1"/>
</dbReference>
<dbReference type="Proteomes" id="UP000317650">
    <property type="component" value="Chromosome 9"/>
</dbReference>
<proteinExistence type="predicted"/>
<sequence length="419" mass="46116">MASLFKRRRGWRAASSQASPGHLVEEPAAQSGDGDGWLSSLVSGAGKLVSAVLGPDSASSSSSSFYSSEEGTESNSSEEEDTIRACEGHKLSKKTRTSMMVNDWLEGSIAIITEIETKSAIEQLLLRETFTRDECNKLTKIIQSRVQSAENDHHCVPKELPHMAAREAFACPQACQSCHQSGDIPKTIRSPSILNCHSPGPSTSPTVKFNFHDSVVIEARKGLELKRTPSCLKASLDHGLCTLNTDMLHYVLKRDYSTFTPRDTFDEVRRVRLKSKENMLAGASTNILGINHSSTLTEALHAEDDSASRNLRQSDARALELVKPIAMNNAPSPNINALDTEAAVDIELTHTLKLTALPPETTPSRVAYDSRLSVPVSLPDEKKAHFSHPVLYHFLISFFFYFRKKKKGIASYIWLCGTE</sequence>
<evidence type="ECO:0000313" key="3">
    <source>
        <dbReference type="Proteomes" id="UP000317650"/>
    </source>
</evidence>
<reference evidence="2 3" key="1">
    <citation type="journal article" date="2019" name="Nat. Plants">
        <title>Genome sequencing of Musa balbisiana reveals subgenome evolution and function divergence in polyploid bananas.</title>
        <authorList>
            <person name="Yao X."/>
        </authorList>
    </citation>
    <scope>NUCLEOTIDE SEQUENCE [LARGE SCALE GENOMIC DNA]</scope>
    <source>
        <strain evidence="3">cv. DH-PKW</strain>
        <tissue evidence="2">Leaves</tissue>
    </source>
</reference>
<keyword evidence="3" id="KW-1185">Reference proteome</keyword>
<dbReference type="AlphaFoldDB" id="A0A4S8IHQ9"/>
<dbReference type="GO" id="GO:0071763">
    <property type="term" value="P:nuclear membrane organization"/>
    <property type="evidence" value="ECO:0007669"/>
    <property type="project" value="TreeGrafter"/>
</dbReference>
<feature type="compositionally biased region" description="Low complexity" evidence="1">
    <location>
        <begin position="57"/>
        <end position="69"/>
    </location>
</feature>
<evidence type="ECO:0000313" key="2">
    <source>
        <dbReference type="EMBL" id="THU47835.1"/>
    </source>
</evidence>
<protein>
    <submittedName>
        <fullName evidence="2">Uncharacterized protein</fullName>
    </submittedName>
</protein>
<accession>A0A4S8IHQ9</accession>
<dbReference type="GO" id="GO:0005635">
    <property type="term" value="C:nuclear envelope"/>
    <property type="evidence" value="ECO:0007669"/>
    <property type="project" value="TreeGrafter"/>
</dbReference>
<dbReference type="PANTHER" id="PTHR33416">
    <property type="entry name" value="NUCLEAR PORE COMPLEX PROTEIN NUP1"/>
    <property type="match status" value="1"/>
</dbReference>
<dbReference type="EMBL" id="PYDT01000010">
    <property type="protein sequence ID" value="THU47835.1"/>
    <property type="molecule type" value="Genomic_DNA"/>
</dbReference>
<name>A0A4S8IHQ9_MUSBA</name>